<accession>A0A5E7D902</accession>
<name>A0A5E7D902_PSEFL</name>
<organism evidence="1 2">
    <name type="scientific">Pseudomonas fluorescens</name>
    <dbReference type="NCBI Taxonomy" id="294"/>
    <lineage>
        <taxon>Bacteria</taxon>
        <taxon>Pseudomonadati</taxon>
        <taxon>Pseudomonadota</taxon>
        <taxon>Gammaproteobacteria</taxon>
        <taxon>Pseudomonadales</taxon>
        <taxon>Pseudomonadaceae</taxon>
        <taxon>Pseudomonas</taxon>
    </lineage>
</organism>
<gene>
    <name evidence="1" type="ORF">PS723_02869</name>
</gene>
<proteinExistence type="predicted"/>
<dbReference type="AlphaFoldDB" id="A0A5E7D902"/>
<evidence type="ECO:0000313" key="2">
    <source>
        <dbReference type="Proteomes" id="UP000379480"/>
    </source>
</evidence>
<dbReference type="EMBL" id="CABVHY010000013">
    <property type="protein sequence ID" value="VVO03962.1"/>
    <property type="molecule type" value="Genomic_DNA"/>
</dbReference>
<protein>
    <submittedName>
        <fullName evidence="1">Uncharacterized protein</fullName>
    </submittedName>
</protein>
<evidence type="ECO:0000313" key="1">
    <source>
        <dbReference type="EMBL" id="VVO03962.1"/>
    </source>
</evidence>
<reference evidence="1 2" key="1">
    <citation type="submission" date="2019-09" db="EMBL/GenBank/DDBJ databases">
        <authorList>
            <person name="Chandra G."/>
            <person name="Truman W A."/>
        </authorList>
    </citation>
    <scope>NUCLEOTIDE SEQUENCE [LARGE SCALE GENOMIC DNA]</scope>
    <source>
        <strain evidence="1">PS723</strain>
    </source>
</reference>
<dbReference type="Proteomes" id="UP000379480">
    <property type="component" value="Unassembled WGS sequence"/>
</dbReference>
<sequence length="172" mass="18511">MGELIGLGGHARSLSLVDRVGARIVGRTDAKNQVIEYASGEHVLWAQGQSLAAWLSRPSATVGGGSGKAGQVRRSKPIARGIGRASWLLSAVGCYLDLIEIRVAPIREQARSHICSLVFTGFVFAEDHVWACSRSGRRGPSVQLAPLEHQPNDGLRRCFIIRFIELGLAGDD</sequence>